<organism evidence="2 3">
    <name type="scientific">Ramalina farinacea</name>
    <dbReference type="NCBI Taxonomy" id="258253"/>
    <lineage>
        <taxon>Eukaryota</taxon>
        <taxon>Fungi</taxon>
        <taxon>Dikarya</taxon>
        <taxon>Ascomycota</taxon>
        <taxon>Pezizomycotina</taxon>
        <taxon>Lecanoromycetes</taxon>
        <taxon>OSLEUM clade</taxon>
        <taxon>Lecanoromycetidae</taxon>
        <taxon>Lecanorales</taxon>
        <taxon>Lecanorineae</taxon>
        <taxon>Ramalinaceae</taxon>
        <taxon>Ramalina</taxon>
    </lineage>
</organism>
<evidence type="ECO:0000313" key="2">
    <source>
        <dbReference type="EMBL" id="MDI1486250.1"/>
    </source>
</evidence>
<dbReference type="PANTHER" id="PTHR45033:SF2">
    <property type="entry name" value="ZINC-TYPE ALCOHOL DEHYDROGENASE-LIKE PROTEIN C1773.06C"/>
    <property type="match status" value="1"/>
</dbReference>
<sequence>MSSLPTTTKQYNVTGKGGFQDVKLTESAPIPKLGDHDVLVNWHYASLNYRDLIIPKGKYPFPTIPNVIPLSDAAGTVIATGPRVSSFQSGSRVLSQFNQSHQHGPITAADTMTGLGGSLDGVLRTFGVYPEWGLVRMPEGLTFREGATLSCAALTAWNGLMGLPGRECGAGDWVIVQGTGGVSLFALQLAKALRARVIATTSSDEKAKTLKSLGADFVINYRSDPKWGESAKKIITQHAPGTDGASHIIEVGGPNTMAQSLKAVKPEGVISVIGFLGGVKGEEQPSMLEALTSICTVRGVLVGSKEQFEDMVRLIEAVGIRPVIDEGGKEGKGKGWGMDDVRDAMQYMWDQKHLGKVVIRIDDKGGSKL</sequence>
<dbReference type="InterPro" id="IPR036291">
    <property type="entry name" value="NAD(P)-bd_dom_sf"/>
</dbReference>
<dbReference type="Pfam" id="PF00107">
    <property type="entry name" value="ADH_zinc_N"/>
    <property type="match status" value="1"/>
</dbReference>
<dbReference type="InterPro" id="IPR011032">
    <property type="entry name" value="GroES-like_sf"/>
</dbReference>
<dbReference type="SUPFAM" id="SSF51735">
    <property type="entry name" value="NAD(P)-binding Rossmann-fold domains"/>
    <property type="match status" value="1"/>
</dbReference>
<dbReference type="InterPro" id="IPR020843">
    <property type="entry name" value="ER"/>
</dbReference>
<evidence type="ECO:0000259" key="1">
    <source>
        <dbReference type="SMART" id="SM00829"/>
    </source>
</evidence>
<dbReference type="AlphaFoldDB" id="A0AA43QGS8"/>
<name>A0AA43QGS8_9LECA</name>
<dbReference type="SMART" id="SM00829">
    <property type="entry name" value="PKS_ER"/>
    <property type="match status" value="1"/>
</dbReference>
<gene>
    <name evidence="2" type="ORF">OHK93_005476</name>
</gene>
<dbReference type="SUPFAM" id="SSF50129">
    <property type="entry name" value="GroES-like"/>
    <property type="match status" value="1"/>
</dbReference>
<dbReference type="CDD" id="cd08276">
    <property type="entry name" value="MDR7"/>
    <property type="match status" value="1"/>
</dbReference>
<dbReference type="EMBL" id="JAPUFD010000003">
    <property type="protein sequence ID" value="MDI1486250.1"/>
    <property type="molecule type" value="Genomic_DNA"/>
</dbReference>
<feature type="domain" description="Enoyl reductase (ER)" evidence="1">
    <location>
        <begin position="17"/>
        <end position="359"/>
    </location>
</feature>
<dbReference type="InterPro" id="IPR013154">
    <property type="entry name" value="ADH-like_N"/>
</dbReference>
<proteinExistence type="predicted"/>
<dbReference type="Gene3D" id="3.40.50.720">
    <property type="entry name" value="NAD(P)-binding Rossmann-like Domain"/>
    <property type="match status" value="1"/>
</dbReference>
<accession>A0AA43QGS8</accession>
<evidence type="ECO:0000313" key="3">
    <source>
        <dbReference type="Proteomes" id="UP001161017"/>
    </source>
</evidence>
<dbReference type="Gene3D" id="3.90.180.10">
    <property type="entry name" value="Medium-chain alcohol dehydrogenases, catalytic domain"/>
    <property type="match status" value="1"/>
</dbReference>
<dbReference type="Pfam" id="PF08240">
    <property type="entry name" value="ADH_N"/>
    <property type="match status" value="1"/>
</dbReference>
<reference evidence="2" key="1">
    <citation type="journal article" date="2023" name="Genome Biol. Evol.">
        <title>First Whole Genome Sequence and Flow Cytometry Genome Size Data for the Lichen-Forming Fungus Ramalina farinacea (Ascomycota).</title>
        <authorList>
            <person name="Llewellyn T."/>
            <person name="Mian S."/>
            <person name="Hill R."/>
            <person name="Leitch I.J."/>
            <person name="Gaya E."/>
        </authorList>
    </citation>
    <scope>NUCLEOTIDE SEQUENCE</scope>
    <source>
        <strain evidence="2">LIQ254RAFAR</strain>
    </source>
</reference>
<keyword evidence="3" id="KW-1185">Reference proteome</keyword>
<dbReference type="InterPro" id="IPR052711">
    <property type="entry name" value="Zinc_ADH-like"/>
</dbReference>
<dbReference type="InterPro" id="IPR013149">
    <property type="entry name" value="ADH-like_C"/>
</dbReference>
<protein>
    <recommendedName>
        <fullName evidence="1">Enoyl reductase (ER) domain-containing protein</fullName>
    </recommendedName>
</protein>
<dbReference type="GO" id="GO:0016491">
    <property type="term" value="F:oxidoreductase activity"/>
    <property type="evidence" value="ECO:0007669"/>
    <property type="project" value="InterPro"/>
</dbReference>
<dbReference type="PANTHER" id="PTHR45033">
    <property type="match status" value="1"/>
</dbReference>
<comment type="caution">
    <text evidence="2">The sequence shown here is derived from an EMBL/GenBank/DDBJ whole genome shotgun (WGS) entry which is preliminary data.</text>
</comment>
<dbReference type="Proteomes" id="UP001161017">
    <property type="component" value="Unassembled WGS sequence"/>
</dbReference>